<proteinExistence type="predicted"/>
<feature type="domain" description="Heparan-alpha-glucosaminide N-acetyltransferase catalytic" evidence="2">
    <location>
        <begin position="9"/>
        <end position="218"/>
    </location>
</feature>
<dbReference type="PANTHER" id="PTHR40407">
    <property type="entry name" value="MEMBRANE PROTEIN-LIKE PROTEIN"/>
    <property type="match status" value="1"/>
</dbReference>
<accession>A0A432W707</accession>
<evidence type="ECO:0000313" key="4">
    <source>
        <dbReference type="Proteomes" id="UP000288293"/>
    </source>
</evidence>
<feature type="transmembrane region" description="Helical" evidence="1">
    <location>
        <begin position="192"/>
        <end position="213"/>
    </location>
</feature>
<protein>
    <recommendedName>
        <fullName evidence="2">Heparan-alpha-glucosaminide N-acetyltransferase catalytic domain-containing protein</fullName>
    </recommendedName>
</protein>
<dbReference type="EMBL" id="PIPL01000001">
    <property type="protein sequence ID" value="RUO25855.1"/>
    <property type="molecule type" value="Genomic_DNA"/>
</dbReference>
<reference evidence="3 4" key="1">
    <citation type="journal article" date="2011" name="Front. Microbiol.">
        <title>Genomic signatures of strain selection and enhancement in Bacillus atrophaeus var. globigii, a historical biowarfare simulant.</title>
        <authorList>
            <person name="Gibbons H.S."/>
            <person name="Broomall S.M."/>
            <person name="McNew L.A."/>
            <person name="Daligault H."/>
            <person name="Chapman C."/>
            <person name="Bruce D."/>
            <person name="Karavis M."/>
            <person name="Krepps M."/>
            <person name="McGregor P.A."/>
            <person name="Hong C."/>
            <person name="Park K.H."/>
            <person name="Akmal A."/>
            <person name="Feldman A."/>
            <person name="Lin J.S."/>
            <person name="Chang W.E."/>
            <person name="Higgs B.W."/>
            <person name="Demirev P."/>
            <person name="Lindquist J."/>
            <person name="Liem A."/>
            <person name="Fochler E."/>
            <person name="Read T.D."/>
            <person name="Tapia R."/>
            <person name="Johnson S."/>
            <person name="Bishop-Lilly K.A."/>
            <person name="Detter C."/>
            <person name="Han C."/>
            <person name="Sozhamannan S."/>
            <person name="Rosenzweig C.N."/>
            <person name="Skowronski E.W."/>
        </authorList>
    </citation>
    <scope>NUCLEOTIDE SEQUENCE [LARGE SCALE GENOMIC DNA]</scope>
    <source>
        <strain evidence="3 4">MLST1</strain>
    </source>
</reference>
<gene>
    <name evidence="3" type="ORF">CWE09_03755</name>
</gene>
<feature type="transmembrane region" description="Helical" evidence="1">
    <location>
        <begin position="338"/>
        <end position="360"/>
    </location>
</feature>
<dbReference type="Proteomes" id="UP000288293">
    <property type="component" value="Unassembled WGS sequence"/>
</dbReference>
<feature type="transmembrane region" description="Helical" evidence="1">
    <location>
        <begin position="142"/>
        <end position="163"/>
    </location>
</feature>
<dbReference type="RefSeq" id="WP_126802673.1">
    <property type="nucleotide sequence ID" value="NZ_PIPL01000001.1"/>
</dbReference>
<dbReference type="PANTHER" id="PTHR40407:SF1">
    <property type="entry name" value="HEPARAN-ALPHA-GLUCOSAMINIDE N-ACETYLTRANSFERASE CATALYTIC DOMAIN-CONTAINING PROTEIN"/>
    <property type="match status" value="1"/>
</dbReference>
<name>A0A432W707_9GAMM</name>
<dbReference type="InterPro" id="IPR012429">
    <property type="entry name" value="HGSNAT_cat"/>
</dbReference>
<keyword evidence="4" id="KW-1185">Reference proteome</keyword>
<feature type="transmembrane region" description="Helical" evidence="1">
    <location>
        <begin position="53"/>
        <end position="76"/>
    </location>
</feature>
<feature type="transmembrane region" description="Helical" evidence="1">
    <location>
        <begin position="96"/>
        <end position="112"/>
    </location>
</feature>
<dbReference type="Pfam" id="PF07786">
    <property type="entry name" value="HGSNAT_cat"/>
    <property type="match status" value="1"/>
</dbReference>
<sequence>MTSEQLKKRINSIDAMRGLVILLMLVDHVRERFFLHAQVSDPMVIADTNGPLFWSRFAAHFCAPAFIFLTGLSAWLFSQSRGHDHHKTRDFLWRRGLFLIVLEVTLITFSWLGSYDTIWLQVIWAIGLCMLALACCVSWPRWLLFTVGGLLVAGHNALDVINFEPGQWGYSLWTILHDRGNLWQSDSLTIRVSYPVLPWIGVILLGYAAGPLYGRAMEAAKRQRYLAITAIACAALFVVLRGFNLYGETQPWQLYSGVNDSLMSFFNITKYPPSLNFLLITLAGMFAGLYLLERFNSRLNNILASYGGAPMFFYVLHLYVLLALYCIAVTIWGTNKGIYFGVDHIGYIWLISAVLAIALYKPTRIFNAYKRKSQQAWLKYL</sequence>
<dbReference type="OrthoDB" id="508112at2"/>
<evidence type="ECO:0000256" key="1">
    <source>
        <dbReference type="SAM" id="Phobius"/>
    </source>
</evidence>
<evidence type="ECO:0000259" key="2">
    <source>
        <dbReference type="Pfam" id="PF07786"/>
    </source>
</evidence>
<feature type="transmembrane region" description="Helical" evidence="1">
    <location>
        <begin position="118"/>
        <end position="137"/>
    </location>
</feature>
<keyword evidence="1" id="KW-0472">Membrane</keyword>
<organism evidence="3 4">
    <name type="scientific">Aliidiomarina minuta</name>
    <dbReference type="NCBI Taxonomy" id="880057"/>
    <lineage>
        <taxon>Bacteria</taxon>
        <taxon>Pseudomonadati</taxon>
        <taxon>Pseudomonadota</taxon>
        <taxon>Gammaproteobacteria</taxon>
        <taxon>Alteromonadales</taxon>
        <taxon>Idiomarinaceae</taxon>
        <taxon>Aliidiomarina</taxon>
    </lineage>
</organism>
<keyword evidence="1" id="KW-0812">Transmembrane</keyword>
<evidence type="ECO:0000313" key="3">
    <source>
        <dbReference type="EMBL" id="RUO25855.1"/>
    </source>
</evidence>
<feature type="transmembrane region" description="Helical" evidence="1">
    <location>
        <begin position="274"/>
        <end position="292"/>
    </location>
</feature>
<feature type="transmembrane region" description="Helical" evidence="1">
    <location>
        <begin position="225"/>
        <end position="246"/>
    </location>
</feature>
<feature type="transmembrane region" description="Helical" evidence="1">
    <location>
        <begin position="312"/>
        <end position="332"/>
    </location>
</feature>
<comment type="caution">
    <text evidence="3">The sequence shown here is derived from an EMBL/GenBank/DDBJ whole genome shotgun (WGS) entry which is preliminary data.</text>
</comment>
<dbReference type="AlphaFoldDB" id="A0A432W707"/>
<keyword evidence="1" id="KW-1133">Transmembrane helix</keyword>